<evidence type="ECO:0000313" key="3">
    <source>
        <dbReference type="Proteomes" id="UP000244223"/>
    </source>
</evidence>
<dbReference type="GO" id="GO:0004029">
    <property type="term" value="F:aldehyde dehydrogenase (NAD+) activity"/>
    <property type="evidence" value="ECO:0007669"/>
    <property type="project" value="TreeGrafter"/>
</dbReference>
<dbReference type="Gene3D" id="3.40.50.720">
    <property type="entry name" value="NAD(P)-binding Rossmann-like Domain"/>
    <property type="match status" value="1"/>
</dbReference>
<dbReference type="SUPFAM" id="SSF51735">
    <property type="entry name" value="NAD(P)-binding Rossmann-fold domains"/>
    <property type="match status" value="1"/>
</dbReference>
<proteinExistence type="predicted"/>
<dbReference type="Pfam" id="PF01370">
    <property type="entry name" value="Epimerase"/>
    <property type="match status" value="1"/>
</dbReference>
<organism evidence="2 3">
    <name type="scientific">Agitococcus lubricus</name>
    <dbReference type="NCBI Taxonomy" id="1077255"/>
    <lineage>
        <taxon>Bacteria</taxon>
        <taxon>Pseudomonadati</taxon>
        <taxon>Pseudomonadota</taxon>
        <taxon>Gammaproteobacteria</taxon>
        <taxon>Moraxellales</taxon>
        <taxon>Moraxellaceae</taxon>
        <taxon>Agitococcus</taxon>
    </lineage>
</organism>
<dbReference type="GO" id="GO:0005737">
    <property type="term" value="C:cytoplasm"/>
    <property type="evidence" value="ECO:0007669"/>
    <property type="project" value="TreeGrafter"/>
</dbReference>
<evidence type="ECO:0000313" key="2">
    <source>
        <dbReference type="EMBL" id="PTQ91029.1"/>
    </source>
</evidence>
<protein>
    <submittedName>
        <fullName evidence="2">Nucleoside-diphosphate-sugar epimerase</fullName>
    </submittedName>
</protein>
<keyword evidence="3" id="KW-1185">Reference proteome</keyword>
<dbReference type="PANTHER" id="PTHR48079">
    <property type="entry name" value="PROTEIN YEEZ"/>
    <property type="match status" value="1"/>
</dbReference>
<dbReference type="InterPro" id="IPR001509">
    <property type="entry name" value="Epimerase_deHydtase"/>
</dbReference>
<gene>
    <name evidence="2" type="ORF">C8N29_101101</name>
</gene>
<dbReference type="InterPro" id="IPR051783">
    <property type="entry name" value="NAD(P)-dependent_oxidoreduct"/>
</dbReference>
<dbReference type="RefSeq" id="WP_107864058.1">
    <property type="nucleotide sequence ID" value="NZ_QAON01000001.1"/>
</dbReference>
<accession>A0A2T5J324</accession>
<sequence>MANINSFTPLNPPLLRGEADRQGGILLIGCGDVGLRLANKLISIGHQLTIIKRSPLELAGVTVINQDVSQPFSLSSLSPDYIFIILSPSASTPEAYQQVFMDGLKNIAQALAHHQPKRVFFVSSSSVFGQDAGQWVDEQTPPEVAGFNGQILLQAEALCLQTWPSTILRCAGIYGEGRLRLINWLKAAKPVETGLWSNRIHIEDVVGILLHLLAVAQTEQHLSPVYLGVDDCPVLQAEVLDWLAEQLALTPVPKTNTAPRNKRLSNQALKQLGYVFQYTDYKQGYRSLIDDSRAALSEF</sequence>
<comment type="caution">
    <text evidence="2">The sequence shown here is derived from an EMBL/GenBank/DDBJ whole genome shotgun (WGS) entry which is preliminary data.</text>
</comment>
<dbReference type="InterPro" id="IPR036291">
    <property type="entry name" value="NAD(P)-bd_dom_sf"/>
</dbReference>
<reference evidence="2 3" key="1">
    <citation type="submission" date="2018-04" db="EMBL/GenBank/DDBJ databases">
        <title>Genomic Encyclopedia of Archaeal and Bacterial Type Strains, Phase II (KMG-II): from individual species to whole genera.</title>
        <authorList>
            <person name="Goeker M."/>
        </authorList>
    </citation>
    <scope>NUCLEOTIDE SEQUENCE [LARGE SCALE GENOMIC DNA]</scope>
    <source>
        <strain evidence="2 3">DSM 5822</strain>
    </source>
</reference>
<dbReference type="Proteomes" id="UP000244223">
    <property type="component" value="Unassembled WGS sequence"/>
</dbReference>
<dbReference type="AlphaFoldDB" id="A0A2T5J324"/>
<dbReference type="PANTHER" id="PTHR48079:SF6">
    <property type="entry name" value="NAD(P)-BINDING DOMAIN-CONTAINING PROTEIN-RELATED"/>
    <property type="match status" value="1"/>
</dbReference>
<name>A0A2T5J324_9GAMM</name>
<evidence type="ECO:0000259" key="1">
    <source>
        <dbReference type="Pfam" id="PF01370"/>
    </source>
</evidence>
<feature type="domain" description="NAD-dependent epimerase/dehydratase" evidence="1">
    <location>
        <begin position="28"/>
        <end position="214"/>
    </location>
</feature>
<dbReference type="OrthoDB" id="9807212at2"/>
<dbReference type="EMBL" id="QAON01000001">
    <property type="protein sequence ID" value="PTQ91029.1"/>
    <property type="molecule type" value="Genomic_DNA"/>
</dbReference>